<proteinExistence type="predicted"/>
<sequence>MTYYVFVIDNSASMVQVSHTGTMVLDHAKAFIEYFFKQRSKERIPDKYDVVTCDDYPFCVIRNKESGNAFLEEIKQIRPTGSLSVETAVGRAFWILAVNRRGADNIALGRRIATDPAVVILLTDVGLNDQNFVPDKIPSSVNNFYSDVWKADQRFFTVTLKFPSRIFGAPHSTQIPEVDNGRFQQFCQTTGGCSYVVSNPRQLIATADTILSKTNCVGMRINYVYIGPELDPKHSDKSAPWKNGTVTVHAIGRESGSLEWPLPEGFWPESVADAVPSRPPVPQIQLTYSPNSAPMFKDARCRSKFEVEPSELTKFMIDRELTNKNGGCYPICVPGSSKGPGMPVGFFKVEQIVRNGPGMPVGFFKVEQIVRNGDATPKYLVILYVSTYNYLKFVDLYEQLLSQKPSFAVNSKNAMIEYLKSIPSYYLSNKSPLMVFLQPDFPFVQPLITSKPYNKMIMNNLVSFLQSNKAEYAEYNSTTLEPRDKFFIPMVDEIVVRDVILNKEYPGFSYRKEHYMGDLPDRVFIDLDPPKPPLPSQVFAHAVYISRESLFDCLTKMRVNYNLYGRDHDLHVLEGGMVGHKINLSDAEDLHSRPVKQMGEYRDYDKQREAAGYVKMREVMPTAGRAETFGNPFKQDKKVNIDEIGEEEQKPNSPAPVQKVVKDESKKISLGSFSKLRYRTYRNMSGVSSTMTSRQGSPVPFDMDALANYFDAPESPQNGASLSSNGVEHESSPSPSLVNGFVGLSLKRTVSFSSDNEDNESDSSAPPLKRRRESIGAAGGLNYSQLMEKKTEATILIKSQIRTPIEKVVENLSKLTDGLNTTDKCAIFNKALDVARKINIVRLISILEKETNRI</sequence>
<accession>A0AC34QYE9</accession>
<evidence type="ECO:0000313" key="1">
    <source>
        <dbReference type="Proteomes" id="UP000887576"/>
    </source>
</evidence>
<dbReference type="WBParaSite" id="JU765_v2.g20425.t1">
    <property type="protein sequence ID" value="JU765_v2.g20425.t1"/>
    <property type="gene ID" value="JU765_v2.g20425"/>
</dbReference>
<protein>
    <submittedName>
        <fullName evidence="2">VWFA domain-containing protein</fullName>
    </submittedName>
</protein>
<reference evidence="2" key="1">
    <citation type="submission" date="2022-11" db="UniProtKB">
        <authorList>
            <consortium name="WormBaseParasite"/>
        </authorList>
    </citation>
    <scope>IDENTIFICATION</scope>
</reference>
<organism evidence="1 2">
    <name type="scientific">Panagrolaimus sp. JU765</name>
    <dbReference type="NCBI Taxonomy" id="591449"/>
    <lineage>
        <taxon>Eukaryota</taxon>
        <taxon>Metazoa</taxon>
        <taxon>Ecdysozoa</taxon>
        <taxon>Nematoda</taxon>
        <taxon>Chromadorea</taxon>
        <taxon>Rhabditida</taxon>
        <taxon>Tylenchina</taxon>
        <taxon>Panagrolaimomorpha</taxon>
        <taxon>Panagrolaimoidea</taxon>
        <taxon>Panagrolaimidae</taxon>
        <taxon>Panagrolaimus</taxon>
    </lineage>
</organism>
<evidence type="ECO:0000313" key="2">
    <source>
        <dbReference type="WBParaSite" id="JU765_v2.g20425.t1"/>
    </source>
</evidence>
<dbReference type="Proteomes" id="UP000887576">
    <property type="component" value="Unplaced"/>
</dbReference>
<name>A0AC34QYE9_9BILA</name>